<keyword evidence="3" id="KW-1185">Reference proteome</keyword>
<dbReference type="Proteomes" id="UP000549913">
    <property type="component" value="Unassembled WGS sequence"/>
</dbReference>
<evidence type="ECO:0000256" key="1">
    <source>
        <dbReference type="SAM" id="Phobius"/>
    </source>
</evidence>
<sequence>MTRFANSRAFGWALIGFGALVFAAQLVILILGPQHPAGPILSMIAMAALVTSGILNLRRIGKGRTKVEGDSVDGFQSNRR</sequence>
<comment type="caution">
    <text evidence="2">The sequence shown here is derived from an EMBL/GenBank/DDBJ whole genome shotgun (WGS) entry which is preliminary data.</text>
</comment>
<dbReference type="AlphaFoldDB" id="A0A852SI63"/>
<protein>
    <submittedName>
        <fullName evidence="2">Sec-independent protein secretion pathway component TatC</fullName>
    </submittedName>
</protein>
<reference evidence="2 3" key="1">
    <citation type="submission" date="2020-07" db="EMBL/GenBank/DDBJ databases">
        <title>Sequencing the genomes of 1000 actinobacteria strains.</title>
        <authorList>
            <person name="Klenk H.-P."/>
        </authorList>
    </citation>
    <scope>NUCLEOTIDE SEQUENCE [LARGE SCALE GENOMIC DNA]</scope>
    <source>
        <strain evidence="2 3">DSM 26474</strain>
    </source>
</reference>
<accession>A0A852SI63</accession>
<proteinExistence type="predicted"/>
<dbReference type="EMBL" id="JACCBM010000001">
    <property type="protein sequence ID" value="NYD68930.1"/>
    <property type="molecule type" value="Genomic_DNA"/>
</dbReference>
<evidence type="ECO:0000313" key="3">
    <source>
        <dbReference type="Proteomes" id="UP000549913"/>
    </source>
</evidence>
<dbReference type="RefSeq" id="WP_179546361.1">
    <property type="nucleotide sequence ID" value="NZ_BSEW01000001.1"/>
</dbReference>
<keyword evidence="1" id="KW-0812">Transmembrane</keyword>
<name>A0A852SI63_9MICO</name>
<keyword evidence="1" id="KW-1133">Transmembrane helix</keyword>
<organism evidence="2 3">
    <name type="scientific">Herbiconiux flava</name>
    <dbReference type="NCBI Taxonomy" id="881268"/>
    <lineage>
        <taxon>Bacteria</taxon>
        <taxon>Bacillati</taxon>
        <taxon>Actinomycetota</taxon>
        <taxon>Actinomycetes</taxon>
        <taxon>Micrococcales</taxon>
        <taxon>Microbacteriaceae</taxon>
        <taxon>Herbiconiux</taxon>
    </lineage>
</organism>
<feature type="transmembrane region" description="Helical" evidence="1">
    <location>
        <begin position="12"/>
        <end position="31"/>
    </location>
</feature>
<keyword evidence="1" id="KW-0472">Membrane</keyword>
<gene>
    <name evidence="2" type="ORF">BJ984_000088</name>
</gene>
<evidence type="ECO:0000313" key="2">
    <source>
        <dbReference type="EMBL" id="NYD68930.1"/>
    </source>
</evidence>
<feature type="transmembrane region" description="Helical" evidence="1">
    <location>
        <begin position="37"/>
        <end position="57"/>
    </location>
</feature>